<dbReference type="Proteomes" id="UP000735874">
    <property type="component" value="Unassembled WGS sequence"/>
</dbReference>
<accession>A0A8T0Z2S0</accession>
<dbReference type="EMBL" id="RCML01000634">
    <property type="protein sequence ID" value="KAG2972092.1"/>
    <property type="molecule type" value="Genomic_DNA"/>
</dbReference>
<dbReference type="EMBL" id="RCMG01000329">
    <property type="protein sequence ID" value="KAG2856504.1"/>
    <property type="molecule type" value="Genomic_DNA"/>
</dbReference>
<proteinExistence type="predicted"/>
<comment type="caution">
    <text evidence="1">The sequence shown here is derived from an EMBL/GenBank/DDBJ whole genome shotgun (WGS) entry which is preliminary data.</text>
</comment>
<name>A0A8T0Z2S0_9STRA</name>
<dbReference type="Proteomes" id="UP000697107">
    <property type="component" value="Unassembled WGS sequence"/>
</dbReference>
<organism evidence="1 4">
    <name type="scientific">Phytophthora cactorum</name>
    <dbReference type="NCBI Taxonomy" id="29920"/>
    <lineage>
        <taxon>Eukaryota</taxon>
        <taxon>Sar</taxon>
        <taxon>Stramenopiles</taxon>
        <taxon>Oomycota</taxon>
        <taxon>Peronosporomycetes</taxon>
        <taxon>Peronosporales</taxon>
        <taxon>Peronosporaceae</taxon>
        <taxon>Phytophthora</taxon>
    </lineage>
</organism>
<dbReference type="Proteomes" id="UP000774804">
    <property type="component" value="Unassembled WGS sequence"/>
</dbReference>
<evidence type="ECO:0000313" key="4">
    <source>
        <dbReference type="Proteomes" id="UP000735874"/>
    </source>
</evidence>
<dbReference type="EMBL" id="RCMI01000534">
    <property type="protein sequence ID" value="KAG2906629.1"/>
    <property type="molecule type" value="Genomic_DNA"/>
</dbReference>
<evidence type="ECO:0000313" key="1">
    <source>
        <dbReference type="EMBL" id="KAG2856504.1"/>
    </source>
</evidence>
<reference evidence="1" key="1">
    <citation type="submission" date="2018-10" db="EMBL/GenBank/DDBJ databases">
        <title>Effector identification in a new, highly contiguous assembly of the strawberry crown rot pathogen Phytophthora cactorum.</title>
        <authorList>
            <person name="Armitage A.D."/>
            <person name="Nellist C.F."/>
            <person name="Bates H."/>
            <person name="Vickerstaff R.J."/>
            <person name="Harrison R.J."/>
        </authorList>
    </citation>
    <scope>NUCLEOTIDE SEQUENCE</scope>
    <source>
        <strain evidence="1">15-7</strain>
        <strain evidence="2">4032</strain>
        <strain evidence="3">P415</strain>
    </source>
</reference>
<dbReference type="VEuPathDB" id="FungiDB:PC110_g14751"/>
<dbReference type="AlphaFoldDB" id="A0A8T0Z2S0"/>
<gene>
    <name evidence="1" type="ORF">PC113_g11503</name>
    <name evidence="2" type="ORF">PC115_g14224</name>
    <name evidence="3" type="ORF">PC118_g15885</name>
</gene>
<sequence length="223" mass="23994">MGGEPEYSLVRSAGSLHNRMEQELSLDARPGRGGGERCLALAPCSSVEWPPLRCDQKSRRLLLSVGHRSTGEPAVPWPHQAVGRLMPTELLGGEVHQCDRKLVGPGMFPTGRALVLGATEAHAATEEAQAGFHTIASRGMRDRTLAGMPLGREDGRSLSPRCTWLPREVGQAADEEALVLVRACGVDKLLALAISWRAIAHAMDLNSIRVATIETPATRKASR</sequence>
<protein>
    <submittedName>
        <fullName evidence="1">Uncharacterized protein</fullName>
    </submittedName>
</protein>
<evidence type="ECO:0000313" key="3">
    <source>
        <dbReference type="EMBL" id="KAG2972092.1"/>
    </source>
</evidence>
<evidence type="ECO:0000313" key="2">
    <source>
        <dbReference type="EMBL" id="KAG2906629.1"/>
    </source>
</evidence>